<accession>A0A0F7L910</accession>
<reference evidence="2" key="1">
    <citation type="journal article" date="2015" name="Front. Microbiol.">
        <title>Combining genomic sequencing methods to explore viral diversity and reveal potential virus-host interactions.</title>
        <authorList>
            <person name="Chow C.E."/>
            <person name="Winget D.M."/>
            <person name="White R.A.III."/>
            <person name="Hallam S.J."/>
            <person name="Suttle C.A."/>
        </authorList>
    </citation>
    <scope>NUCLEOTIDE SEQUENCE</scope>
    <source>
        <strain evidence="2">Oxic1_6</strain>
    </source>
</reference>
<feature type="compositionally biased region" description="Low complexity" evidence="1">
    <location>
        <begin position="146"/>
        <end position="157"/>
    </location>
</feature>
<reference evidence="2" key="2">
    <citation type="submission" date="2015-03" db="EMBL/GenBank/DDBJ databases">
        <authorList>
            <person name="Chow C.-E.T."/>
            <person name="Winget D.M."/>
            <person name="White R.A.III."/>
            <person name="Hallam S.J."/>
            <person name="Suttle C.A."/>
        </authorList>
    </citation>
    <scope>NUCLEOTIDE SEQUENCE</scope>
    <source>
        <strain evidence="2">Oxic1_6</strain>
    </source>
</reference>
<name>A0A0F7L910_9VIRU</name>
<sequence length="167" mass="17480">MESGDDGLWSHGLNGSVMPSSRSARSSAVVGSSRRTLSPSASSARSEARSRRSTVCTASTSPRSVMLSCASVASSLAALLRLVARTPAAKASAPPSILTAWSRSPGTESRMTSTPTRTSRAHPHHGSRLMTSLTARPRQGSAVSQTGGLSRPPGTGPRRSRWQRKAR</sequence>
<protein>
    <submittedName>
        <fullName evidence="2">Uncharacterized protein</fullName>
    </submittedName>
</protein>
<organism evidence="2">
    <name type="scientific">uncultured marine virus</name>
    <dbReference type="NCBI Taxonomy" id="186617"/>
    <lineage>
        <taxon>Viruses</taxon>
        <taxon>environmental samples</taxon>
    </lineage>
</organism>
<evidence type="ECO:0000313" key="2">
    <source>
        <dbReference type="EMBL" id="AKH48063.1"/>
    </source>
</evidence>
<feature type="compositionally biased region" description="Polar residues" evidence="1">
    <location>
        <begin position="54"/>
        <end position="63"/>
    </location>
</feature>
<evidence type="ECO:0000256" key="1">
    <source>
        <dbReference type="SAM" id="MobiDB-lite"/>
    </source>
</evidence>
<proteinExistence type="predicted"/>
<feature type="region of interest" description="Disordered" evidence="1">
    <location>
        <begin position="1"/>
        <end position="63"/>
    </location>
</feature>
<feature type="compositionally biased region" description="Low complexity" evidence="1">
    <location>
        <begin position="20"/>
        <end position="45"/>
    </location>
</feature>
<dbReference type="EMBL" id="KR029601">
    <property type="protein sequence ID" value="AKH48063.1"/>
    <property type="molecule type" value="Genomic_DNA"/>
</dbReference>
<feature type="region of interest" description="Disordered" evidence="1">
    <location>
        <begin position="87"/>
        <end position="167"/>
    </location>
</feature>
<feature type="compositionally biased region" description="Basic residues" evidence="1">
    <location>
        <begin position="158"/>
        <end position="167"/>
    </location>
</feature>
<feature type="compositionally biased region" description="Low complexity" evidence="1">
    <location>
        <begin position="107"/>
        <end position="118"/>
    </location>
</feature>